<evidence type="ECO:0000313" key="3">
    <source>
        <dbReference type="Proteomes" id="UP000001027"/>
    </source>
</evidence>
<gene>
    <name evidence="2" type="ordered locus">BB3618</name>
</gene>
<proteinExistence type="predicted"/>
<accession>A0A0H3LYR1</accession>
<dbReference type="AlphaFoldDB" id="A0A0H3LYR1"/>
<evidence type="ECO:0000256" key="1">
    <source>
        <dbReference type="SAM" id="MobiDB-lite"/>
    </source>
</evidence>
<feature type="compositionally biased region" description="Basic residues" evidence="1">
    <location>
        <begin position="32"/>
        <end position="46"/>
    </location>
</feature>
<dbReference type="KEGG" id="bbr:BB3618"/>
<dbReference type="EMBL" id="BX640448">
    <property type="protein sequence ID" value="CAE35591.1"/>
    <property type="molecule type" value="Genomic_DNA"/>
</dbReference>
<dbReference type="HOGENOM" id="CLU_3180865_0_0_4"/>
<evidence type="ECO:0000313" key="2">
    <source>
        <dbReference type="EMBL" id="CAE35591.1"/>
    </source>
</evidence>
<name>A0A0H3LYR1_BORBR</name>
<feature type="region of interest" description="Disordered" evidence="1">
    <location>
        <begin position="17"/>
        <end position="46"/>
    </location>
</feature>
<sequence length="46" mass="4962">MTFPELSAAIKAVGQLLQPGRPGRAQSSAKTTRIKSLRRRPPTSEA</sequence>
<organism evidence="2 3">
    <name type="scientific">Bordetella bronchiseptica (strain ATCC BAA-588 / NCTC 13252 / RB50)</name>
    <name type="common">Alcaligenes bronchisepticus</name>
    <dbReference type="NCBI Taxonomy" id="257310"/>
    <lineage>
        <taxon>Bacteria</taxon>
        <taxon>Pseudomonadati</taxon>
        <taxon>Pseudomonadota</taxon>
        <taxon>Betaproteobacteria</taxon>
        <taxon>Burkholderiales</taxon>
        <taxon>Alcaligenaceae</taxon>
        <taxon>Bordetella</taxon>
    </lineage>
</organism>
<dbReference type="Proteomes" id="UP000001027">
    <property type="component" value="Chromosome"/>
</dbReference>
<protein>
    <submittedName>
        <fullName evidence="2">Uncharacterized protein</fullName>
    </submittedName>
</protein>
<reference evidence="2 3" key="1">
    <citation type="journal article" date="2003" name="Nat. Genet.">
        <title>Comparative analysis of the genome sequences of Bordetella pertussis, Bordetella parapertussis and Bordetella bronchiseptica.</title>
        <authorList>
            <person name="Parkhill J."/>
            <person name="Sebaihia M."/>
            <person name="Preston A."/>
            <person name="Murphy L.D."/>
            <person name="Thomson N.R."/>
            <person name="Harris D.E."/>
            <person name="Holden M.T.G."/>
            <person name="Churcher C.M."/>
            <person name="Bentley S.D."/>
            <person name="Mungall K.L."/>
            <person name="Cerdeno-Tarraga A.-M."/>
            <person name="Temple L."/>
            <person name="James K.D."/>
            <person name="Harris B."/>
            <person name="Quail M.A."/>
            <person name="Achtman M."/>
            <person name="Atkin R."/>
            <person name="Baker S."/>
            <person name="Basham D."/>
            <person name="Bason N."/>
            <person name="Cherevach I."/>
            <person name="Chillingworth T."/>
            <person name="Collins M."/>
            <person name="Cronin A."/>
            <person name="Davis P."/>
            <person name="Doggett J."/>
            <person name="Feltwell T."/>
            <person name="Goble A."/>
            <person name="Hamlin N."/>
            <person name="Hauser H."/>
            <person name="Holroyd S."/>
            <person name="Jagels K."/>
            <person name="Leather S."/>
            <person name="Moule S."/>
            <person name="Norberczak H."/>
            <person name="O'Neil S."/>
            <person name="Ormond D."/>
            <person name="Price C."/>
            <person name="Rabbinowitsch E."/>
            <person name="Rutter S."/>
            <person name="Sanders M."/>
            <person name="Saunders D."/>
            <person name="Seeger K."/>
            <person name="Sharp S."/>
            <person name="Simmonds M."/>
            <person name="Skelton J."/>
            <person name="Squares R."/>
            <person name="Squares S."/>
            <person name="Stevens K."/>
            <person name="Unwin L."/>
            <person name="Whitehead S."/>
            <person name="Barrell B.G."/>
            <person name="Maskell D.J."/>
        </authorList>
    </citation>
    <scope>NUCLEOTIDE SEQUENCE [LARGE SCALE GENOMIC DNA]</scope>
    <source>
        <strain evidence="2 3">ATCC BAA-588 / NCTC 13252 / RB50</strain>
    </source>
</reference>